<sequence length="43" mass="4546">MAFLLGSTWLALHVLVAEHGCVLVTVALCGITPVEALLRRTVA</sequence>
<dbReference type="EMBL" id="FOWE01000003">
    <property type="protein sequence ID" value="SFO10392.1"/>
    <property type="molecule type" value="Genomic_DNA"/>
</dbReference>
<gene>
    <name evidence="1" type="ORF">SAMN05660359_01409</name>
</gene>
<proteinExistence type="predicted"/>
<organism evidence="1 2">
    <name type="scientific">Geodermatophilus obscurus</name>
    <dbReference type="NCBI Taxonomy" id="1861"/>
    <lineage>
        <taxon>Bacteria</taxon>
        <taxon>Bacillati</taxon>
        <taxon>Actinomycetota</taxon>
        <taxon>Actinomycetes</taxon>
        <taxon>Geodermatophilales</taxon>
        <taxon>Geodermatophilaceae</taxon>
        <taxon>Geodermatophilus</taxon>
    </lineage>
</organism>
<dbReference type="RefSeq" id="WP_280140690.1">
    <property type="nucleotide sequence ID" value="NZ_FOWE01000003.1"/>
</dbReference>
<dbReference type="Proteomes" id="UP000183642">
    <property type="component" value="Unassembled WGS sequence"/>
</dbReference>
<protein>
    <submittedName>
        <fullName evidence="1">Uncharacterized protein</fullName>
    </submittedName>
</protein>
<evidence type="ECO:0000313" key="1">
    <source>
        <dbReference type="EMBL" id="SFO10392.1"/>
    </source>
</evidence>
<accession>A0A1I5EFS0</accession>
<evidence type="ECO:0000313" key="2">
    <source>
        <dbReference type="Proteomes" id="UP000183642"/>
    </source>
</evidence>
<name>A0A1I5EFS0_9ACTN</name>
<reference evidence="2" key="1">
    <citation type="submission" date="2016-10" db="EMBL/GenBank/DDBJ databases">
        <authorList>
            <person name="Varghese N."/>
            <person name="Submissions S."/>
        </authorList>
    </citation>
    <scope>NUCLEOTIDE SEQUENCE [LARGE SCALE GENOMIC DNA]</scope>
    <source>
        <strain evidence="2">DSM 43161</strain>
    </source>
</reference>
<dbReference type="AlphaFoldDB" id="A0A1I5EFS0"/>
<keyword evidence="2" id="KW-1185">Reference proteome</keyword>